<sequence>MSRLGFKKDEPPEWVQQQHKTMLKWVNSKLDTNLTDLSKDMSDGLILIQLINKIITEIDIERTDLKLYLLKPLYKNPKIGLQKMENVNDFLEFIRIVLKINTTSISADNIIEGNLKLILGLIWTLFIFSTSNSIGILNEGNSIIQIKDILMNWVNKHSKLNQISNFNRDWSIEINSPDKILKDILKSYIPIDFLKLDDSKLSNLKTILQFAEKLGIPRLAEIEDFQNLVPDEKCILFYLIEWFKFFELSNNFETIMKNDERRNNECNEELEYFDKTLLKINDILKSKFEYETKSLRFSNKLISINSKYENLVKQINETNVFTLLNNCDKVSQDLDSEEFKISLSFLKDELKCLSGKIDQFEELNNTINRLKVQDFKDLEHLDSAVHLNLKLFDEAFEFKISKNLILSNLLERFNQTLDNQESYHKKMDVFSKRFFESQFNERMEAYYKSLPEDSELMPSVNKVTTYLKDFRISKSNNIKISVGEQSAEGESLYPSYCSFKRNLLKFDDKLITDDNEFRTILEDMTTINLSSKHLKMFMDFVPVKFVTISPNDSDFSLSFDDDDDDSIDNSKLIFEGNRKKVGSQLSGNKDKVYDLQSFFIKFENGLKI</sequence>
<evidence type="ECO:0000313" key="2">
    <source>
        <dbReference type="Proteomes" id="UP001152531"/>
    </source>
</evidence>
<evidence type="ECO:0000313" key="1">
    <source>
        <dbReference type="EMBL" id="CAH6719400.1"/>
    </source>
</evidence>
<accession>A0ACA9Y4T3</accession>
<keyword evidence="2" id="KW-1185">Reference proteome</keyword>
<dbReference type="Proteomes" id="UP001152531">
    <property type="component" value="Unassembled WGS sequence"/>
</dbReference>
<comment type="caution">
    <text evidence="1">The sequence shown here is derived from an EMBL/GenBank/DDBJ whole genome shotgun (WGS) entry which is preliminary data.</text>
</comment>
<organism evidence="1 2">
    <name type="scientific">[Candida] jaroonii</name>
    <dbReference type="NCBI Taxonomy" id="467808"/>
    <lineage>
        <taxon>Eukaryota</taxon>
        <taxon>Fungi</taxon>
        <taxon>Dikarya</taxon>
        <taxon>Ascomycota</taxon>
        <taxon>Saccharomycotina</taxon>
        <taxon>Pichiomycetes</taxon>
        <taxon>Debaryomycetaceae</taxon>
        <taxon>Yamadazyma</taxon>
    </lineage>
</organism>
<name>A0ACA9Y4T3_9ASCO</name>
<reference evidence="1" key="1">
    <citation type="submission" date="2022-06" db="EMBL/GenBank/DDBJ databases">
        <authorList>
            <person name="Legras J.-L."/>
            <person name="Devillers H."/>
            <person name="Grondin C."/>
        </authorList>
    </citation>
    <scope>NUCLEOTIDE SEQUENCE</scope>
    <source>
        <strain evidence="1">CLIB 1444</strain>
    </source>
</reference>
<dbReference type="EMBL" id="CALSDN010000002">
    <property type="protein sequence ID" value="CAH6719400.1"/>
    <property type="molecule type" value="Genomic_DNA"/>
</dbReference>
<proteinExistence type="predicted"/>
<protein>
    <submittedName>
        <fullName evidence="1">Uncharacterized protein</fullName>
    </submittedName>
</protein>
<gene>
    <name evidence="1" type="ORF">CLIB1444_02S07712</name>
</gene>